<name>A0A366E6X4_9BACI</name>
<keyword evidence="2" id="KW-1185">Reference proteome</keyword>
<comment type="caution">
    <text evidence="1">The sequence shown here is derived from an EMBL/GenBank/DDBJ whole genome shotgun (WGS) entry which is preliminary data.</text>
</comment>
<evidence type="ECO:0000313" key="1">
    <source>
        <dbReference type="EMBL" id="RBO98126.1"/>
    </source>
</evidence>
<proteinExistence type="predicted"/>
<protein>
    <submittedName>
        <fullName evidence="1">Uncharacterized protein</fullName>
    </submittedName>
</protein>
<evidence type="ECO:0000313" key="2">
    <source>
        <dbReference type="Proteomes" id="UP000252254"/>
    </source>
</evidence>
<sequence>MPLKKKESQTLSNSLDFLNANERRTDLFVFFYVYEVLTKISFDEQEGIAWEKRCRIGWKNKQY</sequence>
<organism evidence="1 2">
    <name type="scientific">Paraliobacillus ryukyuensis</name>
    <dbReference type="NCBI Taxonomy" id="200904"/>
    <lineage>
        <taxon>Bacteria</taxon>
        <taxon>Bacillati</taxon>
        <taxon>Bacillota</taxon>
        <taxon>Bacilli</taxon>
        <taxon>Bacillales</taxon>
        <taxon>Bacillaceae</taxon>
        <taxon>Paraliobacillus</taxon>
    </lineage>
</organism>
<dbReference type="Proteomes" id="UP000252254">
    <property type="component" value="Unassembled WGS sequence"/>
</dbReference>
<gene>
    <name evidence="1" type="ORF">DES48_106149</name>
</gene>
<dbReference type="EMBL" id="QNRI01000006">
    <property type="protein sequence ID" value="RBO98126.1"/>
    <property type="molecule type" value="Genomic_DNA"/>
</dbReference>
<reference evidence="1 2" key="1">
    <citation type="submission" date="2018-06" db="EMBL/GenBank/DDBJ databases">
        <title>Genomic Encyclopedia of Type Strains, Phase IV (KMG-IV): sequencing the most valuable type-strain genomes for metagenomic binning, comparative biology and taxonomic classification.</title>
        <authorList>
            <person name="Goeker M."/>
        </authorList>
    </citation>
    <scope>NUCLEOTIDE SEQUENCE [LARGE SCALE GENOMIC DNA]</scope>
    <source>
        <strain evidence="1 2">DSM 15140</strain>
    </source>
</reference>
<dbReference type="AlphaFoldDB" id="A0A366E6X4"/>
<accession>A0A366E6X4</accession>